<evidence type="ECO:0000313" key="12">
    <source>
        <dbReference type="Ensembl" id="ENSMUNP00000027290.1"/>
    </source>
</evidence>
<keyword evidence="5 11" id="KW-0274">FAD</keyword>
<sequence length="558" mass="61298">TTLMKEKLVVFLAGLQYIAVQIINTSGCFKSFLLANCSIMYLFLLFLADGPSIQQVLVELTNQRTVPNVFVNGTHIGGCDATYQAYHDGSLQKLLGDSKDAETYDYDLIIIGGGSGGLACSKEAAGFGKKVLVLDYVVPTPLGTSWGLGGTCVNVGCIPKKLMHQAALLGQALQDSRKYGWQYEEQVKHNWETMVEAIQNYIGSLNWGYRVSLREKSVTYLNSYGEFVEPHKIKATNRKGQVTYHTAETFVLATGERPRYPGIPGDKEYCITSDDLFSLPYCPGKTLVVGASYVALECAGFLAGLGMDVTVMVRSILLRGFDQEMAERIGAYMETHGVKFIKKFVPVQVEQLEEGMPGRLKVTAKSTGGEPEIFEEEYNTVLLAIGRDACTRNIGLETIGVKINEKNGKVPVNDEEQTNVPYVYAIGDILEGKLELTPVAIQAGKLLSKYEFLFTPLEYGSCGLSEEKAIEGYGKQNLEVYHSLFWPLEWTVAGRDNNTCYGKIICNKHDNNRVIGFHVLGPNAGEVTQGFAAAIKCGLTKELLDETIGIHPTCAEVR</sequence>
<dbReference type="GO" id="GO:0045454">
    <property type="term" value="P:cell redox homeostasis"/>
    <property type="evidence" value="ECO:0007669"/>
    <property type="project" value="InterPro"/>
</dbReference>
<reference evidence="12" key="1">
    <citation type="submission" date="2020-03" db="EMBL/GenBank/DDBJ databases">
        <title>Melopsittacus undulatus (budgerigar) genome, bMelUnd1, maternal haplotype with Z.</title>
        <authorList>
            <person name="Gedman G."/>
            <person name="Mountcastle J."/>
            <person name="Haase B."/>
            <person name="Formenti G."/>
            <person name="Wright T."/>
            <person name="Apodaca J."/>
            <person name="Pelan S."/>
            <person name="Chow W."/>
            <person name="Rhie A."/>
            <person name="Howe K."/>
            <person name="Fedrigo O."/>
            <person name="Jarvis E.D."/>
        </authorList>
    </citation>
    <scope>NUCLEOTIDE SEQUENCE [LARGE SCALE GENOMIC DNA]</scope>
</reference>
<dbReference type="InterPro" id="IPR004099">
    <property type="entry name" value="Pyr_nucl-diS_OxRdtase_dimer"/>
</dbReference>
<dbReference type="InterPro" id="IPR023753">
    <property type="entry name" value="FAD/NAD-binding_dom"/>
</dbReference>
<keyword evidence="6" id="KW-0521">NADP</keyword>
<dbReference type="Gene3D" id="3.40.30.10">
    <property type="entry name" value="Glutaredoxin"/>
    <property type="match status" value="1"/>
</dbReference>
<dbReference type="InterPro" id="IPR012999">
    <property type="entry name" value="Pyr_OxRdtase_I_AS"/>
</dbReference>
<dbReference type="Pfam" id="PF00462">
    <property type="entry name" value="Glutaredoxin"/>
    <property type="match status" value="1"/>
</dbReference>
<dbReference type="Gene3D" id="3.30.390.30">
    <property type="match status" value="1"/>
</dbReference>
<dbReference type="Proteomes" id="UP000694405">
    <property type="component" value="Chromosome 9"/>
</dbReference>
<dbReference type="GO" id="GO:0050660">
    <property type="term" value="F:flavin adenine dinucleotide binding"/>
    <property type="evidence" value="ECO:0007669"/>
    <property type="project" value="InterPro"/>
</dbReference>
<dbReference type="InterPro" id="IPR002109">
    <property type="entry name" value="Glutaredoxin"/>
</dbReference>
<dbReference type="InterPro" id="IPR036188">
    <property type="entry name" value="FAD/NAD-bd_sf"/>
</dbReference>
<dbReference type="SUPFAM" id="SSF52833">
    <property type="entry name" value="Thioredoxin-like"/>
    <property type="match status" value="1"/>
</dbReference>
<keyword evidence="4 11" id="KW-0285">Flavoprotein</keyword>
<reference evidence="12" key="3">
    <citation type="submission" date="2025-09" db="UniProtKB">
        <authorList>
            <consortium name="Ensembl"/>
        </authorList>
    </citation>
    <scope>IDENTIFICATION</scope>
</reference>
<evidence type="ECO:0000256" key="2">
    <source>
        <dbReference type="ARBA" id="ARBA00007532"/>
    </source>
</evidence>
<dbReference type="EC" id="1.8.1.9" evidence="3"/>
<dbReference type="GO" id="GO:0004362">
    <property type="term" value="F:glutathione-disulfide reductase (NADPH) activity"/>
    <property type="evidence" value="ECO:0007669"/>
    <property type="project" value="TreeGrafter"/>
</dbReference>
<dbReference type="InterPro" id="IPR006338">
    <property type="entry name" value="Thioredoxin/glutathione_Rdtase"/>
</dbReference>
<dbReference type="PANTHER" id="PTHR42737">
    <property type="entry name" value="GLUTATHIONE REDUCTASE"/>
    <property type="match status" value="1"/>
</dbReference>
<dbReference type="GO" id="GO:0004791">
    <property type="term" value="F:thioredoxin-disulfide reductase (NADPH) activity"/>
    <property type="evidence" value="ECO:0007669"/>
    <property type="project" value="UniProtKB-EC"/>
</dbReference>
<evidence type="ECO:0000313" key="13">
    <source>
        <dbReference type="Proteomes" id="UP000694405"/>
    </source>
</evidence>
<evidence type="ECO:0000256" key="3">
    <source>
        <dbReference type="ARBA" id="ARBA00012610"/>
    </source>
</evidence>
<evidence type="ECO:0000256" key="1">
    <source>
        <dbReference type="ARBA" id="ARBA00001974"/>
    </source>
</evidence>
<evidence type="ECO:0000256" key="8">
    <source>
        <dbReference type="ARBA" id="ARBA00023002"/>
    </source>
</evidence>
<keyword evidence="8 11" id="KW-0560">Oxidoreductase</keyword>
<evidence type="ECO:0000256" key="7">
    <source>
        <dbReference type="ARBA" id="ARBA00022933"/>
    </source>
</evidence>
<dbReference type="PROSITE" id="PS51354">
    <property type="entry name" value="GLUTAREDOXIN_2"/>
    <property type="match status" value="1"/>
</dbReference>
<dbReference type="FunFam" id="3.50.50.60:FF:000190">
    <property type="entry name" value="Thioredoxin reductase"/>
    <property type="match status" value="1"/>
</dbReference>
<evidence type="ECO:0000256" key="4">
    <source>
        <dbReference type="ARBA" id="ARBA00022630"/>
    </source>
</evidence>
<evidence type="ECO:0000256" key="6">
    <source>
        <dbReference type="ARBA" id="ARBA00022857"/>
    </source>
</evidence>
<dbReference type="GO" id="GO:0034599">
    <property type="term" value="P:cellular response to oxidative stress"/>
    <property type="evidence" value="ECO:0007669"/>
    <property type="project" value="TreeGrafter"/>
</dbReference>
<name>A0A8V5HIV1_MELUD</name>
<accession>A0A8V5HIV1</accession>
<dbReference type="InterPro" id="IPR016156">
    <property type="entry name" value="FAD/NAD-linked_Rdtase_dimer_sf"/>
</dbReference>
<dbReference type="NCBIfam" id="TIGR01438">
    <property type="entry name" value="TGR"/>
    <property type="match status" value="1"/>
</dbReference>
<reference evidence="12" key="2">
    <citation type="submission" date="2025-08" db="UniProtKB">
        <authorList>
            <consortium name="Ensembl"/>
        </authorList>
    </citation>
    <scope>IDENTIFICATION</scope>
</reference>
<evidence type="ECO:0000256" key="5">
    <source>
        <dbReference type="ARBA" id="ARBA00022827"/>
    </source>
</evidence>
<keyword evidence="10 11" id="KW-0676">Redox-active center</keyword>
<protein>
    <recommendedName>
        <fullName evidence="3">thioredoxin-disulfide reductase (NADPH)</fullName>
        <ecNumber evidence="3">1.8.1.9</ecNumber>
    </recommendedName>
</protein>
<dbReference type="Gene3D" id="3.50.50.60">
    <property type="entry name" value="FAD/NAD(P)-binding domain"/>
    <property type="match status" value="2"/>
</dbReference>
<keyword evidence="13" id="KW-1185">Reference proteome</keyword>
<dbReference type="Ensembl" id="ENSMUNT00000027184.1">
    <property type="protein sequence ID" value="ENSMUNP00000027290.1"/>
    <property type="gene ID" value="ENSMUNG00000007491.2"/>
</dbReference>
<dbReference type="PANTHER" id="PTHR42737:SF6">
    <property type="entry name" value="THIOREDOXIN-DISULFIDE REDUCTASE"/>
    <property type="match status" value="1"/>
</dbReference>
<dbReference type="AlphaFoldDB" id="A0A8V5HIV1"/>
<dbReference type="FunFam" id="3.30.390.30:FF:000004">
    <property type="entry name" value="Thioredoxin reductase 1, cytoplasmic"/>
    <property type="match status" value="1"/>
</dbReference>
<evidence type="ECO:0000256" key="10">
    <source>
        <dbReference type="ARBA" id="ARBA00023284"/>
    </source>
</evidence>
<dbReference type="GO" id="GO:0005739">
    <property type="term" value="C:mitochondrion"/>
    <property type="evidence" value="ECO:0007669"/>
    <property type="project" value="TreeGrafter"/>
</dbReference>
<organism evidence="12 13">
    <name type="scientific">Melopsittacus undulatus</name>
    <name type="common">Budgerigar</name>
    <name type="synonym">Psittacus undulatus</name>
    <dbReference type="NCBI Taxonomy" id="13146"/>
    <lineage>
        <taxon>Eukaryota</taxon>
        <taxon>Metazoa</taxon>
        <taxon>Chordata</taxon>
        <taxon>Craniata</taxon>
        <taxon>Vertebrata</taxon>
        <taxon>Euteleostomi</taxon>
        <taxon>Archelosauria</taxon>
        <taxon>Archosauria</taxon>
        <taxon>Dinosauria</taxon>
        <taxon>Saurischia</taxon>
        <taxon>Theropoda</taxon>
        <taxon>Coelurosauria</taxon>
        <taxon>Aves</taxon>
        <taxon>Neognathae</taxon>
        <taxon>Neoaves</taxon>
        <taxon>Telluraves</taxon>
        <taxon>Australaves</taxon>
        <taxon>Psittaciformes</taxon>
        <taxon>Psittaculidae</taxon>
        <taxon>Melopsittacus</taxon>
    </lineage>
</organism>
<dbReference type="SUPFAM" id="SSF51905">
    <property type="entry name" value="FAD/NAD(P)-binding domain"/>
    <property type="match status" value="1"/>
</dbReference>
<proteinExistence type="inferred from homology"/>
<gene>
    <name evidence="12" type="primary">LOC101873825</name>
</gene>
<dbReference type="SUPFAM" id="SSF55424">
    <property type="entry name" value="FAD/NAD-linked reductases, dimerisation (C-terminal) domain"/>
    <property type="match status" value="1"/>
</dbReference>
<dbReference type="Pfam" id="PF02852">
    <property type="entry name" value="Pyr_redox_dim"/>
    <property type="match status" value="1"/>
</dbReference>
<dbReference type="Pfam" id="PF07992">
    <property type="entry name" value="Pyr_redox_2"/>
    <property type="match status" value="1"/>
</dbReference>
<comment type="similarity">
    <text evidence="2 11">Belongs to the class-I pyridine nucleotide-disulfide oxidoreductase family.</text>
</comment>
<comment type="cofactor">
    <cofactor evidence="1">
        <name>FAD</name>
        <dbReference type="ChEBI" id="CHEBI:57692"/>
    </cofactor>
</comment>
<dbReference type="PRINTS" id="PR00411">
    <property type="entry name" value="PNDRDTASEI"/>
</dbReference>
<dbReference type="PROSITE" id="PS00076">
    <property type="entry name" value="PYRIDINE_REDOX_1"/>
    <property type="match status" value="1"/>
</dbReference>
<evidence type="ECO:0000256" key="11">
    <source>
        <dbReference type="RuleBase" id="RU003691"/>
    </source>
</evidence>
<dbReference type="InterPro" id="IPR036249">
    <property type="entry name" value="Thioredoxin-like_sf"/>
</dbReference>
<keyword evidence="9" id="KW-1015">Disulfide bond</keyword>
<keyword evidence="7" id="KW-0712">Selenocysteine</keyword>
<dbReference type="GO" id="GO:0005829">
    <property type="term" value="C:cytosol"/>
    <property type="evidence" value="ECO:0007669"/>
    <property type="project" value="TreeGrafter"/>
</dbReference>
<evidence type="ECO:0000256" key="9">
    <source>
        <dbReference type="ARBA" id="ARBA00023157"/>
    </source>
</evidence>
<dbReference type="GO" id="GO:0006749">
    <property type="term" value="P:glutathione metabolic process"/>
    <property type="evidence" value="ECO:0007669"/>
    <property type="project" value="TreeGrafter"/>
</dbReference>
<dbReference type="PRINTS" id="PR00368">
    <property type="entry name" value="FADPNR"/>
</dbReference>
<dbReference type="InterPro" id="IPR046952">
    <property type="entry name" value="GSHR/TRXR-like"/>
</dbReference>